<dbReference type="PRINTS" id="PR00300">
    <property type="entry name" value="CLPPROTEASEA"/>
</dbReference>
<feature type="transmembrane region" description="Helical" evidence="4">
    <location>
        <begin position="12"/>
        <end position="29"/>
    </location>
</feature>
<dbReference type="InterPro" id="IPR003593">
    <property type="entry name" value="AAA+_ATPase"/>
</dbReference>
<dbReference type="Proteomes" id="UP000178235">
    <property type="component" value="Unassembled WGS sequence"/>
</dbReference>
<feature type="domain" description="AAA+ ATPase" evidence="5">
    <location>
        <begin position="395"/>
        <end position="532"/>
    </location>
</feature>
<keyword evidence="4" id="KW-1133">Transmembrane helix</keyword>
<dbReference type="EMBL" id="MFTS01000002">
    <property type="protein sequence ID" value="OGI68667.1"/>
    <property type="molecule type" value="Genomic_DNA"/>
</dbReference>
<dbReference type="Pfam" id="PF07724">
    <property type="entry name" value="AAA_2"/>
    <property type="match status" value="1"/>
</dbReference>
<evidence type="ECO:0000256" key="1">
    <source>
        <dbReference type="ARBA" id="ARBA00022741"/>
    </source>
</evidence>
<dbReference type="InterPro" id="IPR003959">
    <property type="entry name" value="ATPase_AAA_core"/>
</dbReference>
<protein>
    <recommendedName>
        <fullName evidence="9">AAA+ ATPase domain-containing protein</fullName>
    </recommendedName>
</protein>
<evidence type="ECO:0000313" key="8">
    <source>
        <dbReference type="Proteomes" id="UP000178235"/>
    </source>
</evidence>
<keyword evidence="1" id="KW-0547">Nucleotide-binding</keyword>
<dbReference type="GO" id="GO:0034605">
    <property type="term" value="P:cellular response to heat"/>
    <property type="evidence" value="ECO:0007669"/>
    <property type="project" value="TreeGrafter"/>
</dbReference>
<proteinExistence type="predicted"/>
<evidence type="ECO:0008006" key="9">
    <source>
        <dbReference type="Google" id="ProtNLM"/>
    </source>
</evidence>
<dbReference type="SMART" id="SM01086">
    <property type="entry name" value="ClpB_D2-small"/>
    <property type="match status" value="1"/>
</dbReference>
<dbReference type="Gene3D" id="1.10.8.60">
    <property type="match status" value="1"/>
</dbReference>
<keyword evidence="4" id="KW-0472">Membrane</keyword>
<sequence>MHSGIQSWKNLVVYAMNAFSVPLLLKTLFEPWKMDKIKEARFSFVEKAVFFIFSRVLGFFARAVLIVIGLVFTLLAIITFPIFFFLPIKINLAYLQNLPSFGISLSYGDTPTLSAHSRDVALSTPEKIYGKEKALRMIERGLSKEINHNVLLVGDAGVGKSTLISHLGHLGRSGLSFAGIRNHRVVELFTEGLSFADFDQSLKEAASAGNVILVIENIHAYASLYERLMPYLSILHLGIIVTTDFTNYDQVLKNYPEFLSKFEKVDIEETSREDVTKILTDEADRLNMSISPDAIAEIVRLSNRLIQNQLEPAKSLSILEELQTLHKKVTIDDVRQIVSDKTNIPIGEIGADERKVLLELEVSMRKKIVGQDEAVKDVSEALRRLRTGIADHSKPAGSFLFLGPTGVGKTFTAKILAESYFGRKDAMIRFDMSEFSLAGSVGTFTDRLAAAIEEYPLSLVFFDELEKSNALIHNLLLQVLDEGRLTRGTGRQVSFKDAIVIATSNAGSAQIVVNPDIDKRTLVNELIQTGMFAPEFLNRFNSIVLFKPLREGEARKISTLLLEEFAERLLVEKNVTLIITDALIDKISVAGFDPEFGARPIKRAVEEIVENKVADYLMAGNTGGSIKIL</sequence>
<keyword evidence="3" id="KW-0143">Chaperone</keyword>
<evidence type="ECO:0000313" key="7">
    <source>
        <dbReference type="EMBL" id="OGI68667.1"/>
    </source>
</evidence>
<accession>A0A1F6VG93</accession>
<dbReference type="CDD" id="cd19499">
    <property type="entry name" value="RecA-like_ClpB_Hsp104-like"/>
    <property type="match status" value="1"/>
</dbReference>
<dbReference type="InterPro" id="IPR001270">
    <property type="entry name" value="ClpA/B"/>
</dbReference>
<dbReference type="PANTHER" id="PTHR11638">
    <property type="entry name" value="ATP-DEPENDENT CLP PROTEASE"/>
    <property type="match status" value="1"/>
</dbReference>
<dbReference type="GO" id="GO:0016887">
    <property type="term" value="F:ATP hydrolysis activity"/>
    <property type="evidence" value="ECO:0007669"/>
    <property type="project" value="InterPro"/>
</dbReference>
<evidence type="ECO:0000256" key="4">
    <source>
        <dbReference type="SAM" id="Phobius"/>
    </source>
</evidence>
<dbReference type="InterPro" id="IPR019489">
    <property type="entry name" value="Clp_ATPase_C"/>
</dbReference>
<feature type="domain" description="Clp ATPase C-terminal" evidence="6">
    <location>
        <begin position="549"/>
        <end position="628"/>
    </location>
</feature>
<organism evidence="7 8">
    <name type="scientific">Candidatus Nomurabacteria bacterium RIFCSPHIGHO2_01_FULL_42_15</name>
    <dbReference type="NCBI Taxonomy" id="1801742"/>
    <lineage>
        <taxon>Bacteria</taxon>
        <taxon>Candidatus Nomuraibacteriota</taxon>
    </lineage>
</organism>
<dbReference type="InterPro" id="IPR027417">
    <property type="entry name" value="P-loop_NTPase"/>
</dbReference>
<keyword evidence="2" id="KW-0067">ATP-binding</keyword>
<evidence type="ECO:0000256" key="3">
    <source>
        <dbReference type="ARBA" id="ARBA00023186"/>
    </source>
</evidence>
<dbReference type="InterPro" id="IPR050130">
    <property type="entry name" value="ClpA_ClpB"/>
</dbReference>
<feature type="transmembrane region" description="Helical" evidence="4">
    <location>
        <begin position="63"/>
        <end position="86"/>
    </location>
</feature>
<evidence type="ECO:0000256" key="2">
    <source>
        <dbReference type="ARBA" id="ARBA00022840"/>
    </source>
</evidence>
<evidence type="ECO:0000259" key="6">
    <source>
        <dbReference type="SMART" id="SM01086"/>
    </source>
</evidence>
<dbReference type="Gene3D" id="3.40.50.300">
    <property type="entry name" value="P-loop containing nucleotide triphosphate hydrolases"/>
    <property type="match status" value="2"/>
</dbReference>
<dbReference type="AlphaFoldDB" id="A0A1F6VG93"/>
<gene>
    <name evidence="7" type="ORF">A2738_03535</name>
</gene>
<feature type="domain" description="AAA+ ATPase" evidence="5">
    <location>
        <begin position="146"/>
        <end position="311"/>
    </location>
</feature>
<dbReference type="SMART" id="SM00382">
    <property type="entry name" value="AAA"/>
    <property type="match status" value="2"/>
</dbReference>
<dbReference type="SUPFAM" id="SSF52540">
    <property type="entry name" value="P-loop containing nucleoside triphosphate hydrolases"/>
    <property type="match status" value="2"/>
</dbReference>
<comment type="caution">
    <text evidence="7">The sequence shown here is derived from an EMBL/GenBank/DDBJ whole genome shotgun (WGS) entry which is preliminary data.</text>
</comment>
<dbReference type="Pfam" id="PF10431">
    <property type="entry name" value="ClpB_D2-small"/>
    <property type="match status" value="1"/>
</dbReference>
<keyword evidence="4" id="KW-0812">Transmembrane</keyword>
<dbReference type="GO" id="GO:0005524">
    <property type="term" value="F:ATP binding"/>
    <property type="evidence" value="ECO:0007669"/>
    <property type="project" value="UniProtKB-KW"/>
</dbReference>
<dbReference type="GO" id="GO:0005737">
    <property type="term" value="C:cytoplasm"/>
    <property type="evidence" value="ECO:0007669"/>
    <property type="project" value="TreeGrafter"/>
</dbReference>
<dbReference type="PANTHER" id="PTHR11638:SF18">
    <property type="entry name" value="HEAT SHOCK PROTEIN 104"/>
    <property type="match status" value="1"/>
</dbReference>
<reference evidence="7 8" key="1">
    <citation type="journal article" date="2016" name="Nat. Commun.">
        <title>Thousands of microbial genomes shed light on interconnected biogeochemical processes in an aquifer system.</title>
        <authorList>
            <person name="Anantharaman K."/>
            <person name="Brown C.T."/>
            <person name="Hug L.A."/>
            <person name="Sharon I."/>
            <person name="Castelle C.J."/>
            <person name="Probst A.J."/>
            <person name="Thomas B.C."/>
            <person name="Singh A."/>
            <person name="Wilkins M.J."/>
            <person name="Karaoz U."/>
            <person name="Brodie E.L."/>
            <person name="Williams K.H."/>
            <person name="Hubbard S.S."/>
            <person name="Banfield J.F."/>
        </authorList>
    </citation>
    <scope>NUCLEOTIDE SEQUENCE [LARGE SCALE GENOMIC DNA]</scope>
</reference>
<evidence type="ECO:0000259" key="5">
    <source>
        <dbReference type="SMART" id="SM00382"/>
    </source>
</evidence>
<name>A0A1F6VG93_9BACT</name>